<dbReference type="Gene3D" id="1.25.40.10">
    <property type="entry name" value="Tetratricopeptide repeat domain"/>
    <property type="match status" value="1"/>
</dbReference>
<feature type="compositionally biased region" description="Basic and acidic residues" evidence="1">
    <location>
        <begin position="40"/>
        <end position="50"/>
    </location>
</feature>
<feature type="region of interest" description="Disordered" evidence="1">
    <location>
        <begin position="33"/>
        <end position="213"/>
    </location>
</feature>
<feature type="region of interest" description="Disordered" evidence="1">
    <location>
        <begin position="231"/>
        <end position="250"/>
    </location>
</feature>
<keyword evidence="4" id="KW-1185">Reference proteome</keyword>
<gene>
    <name evidence="3" type="ORF">HGRIS_013287</name>
</gene>
<dbReference type="SUPFAM" id="SSF88723">
    <property type="entry name" value="PIN domain-like"/>
    <property type="match status" value="1"/>
</dbReference>
<feature type="domain" description="PIN" evidence="2">
    <location>
        <begin position="1009"/>
        <end position="1160"/>
    </location>
</feature>
<dbReference type="SMART" id="SM00670">
    <property type="entry name" value="PINc"/>
    <property type="match status" value="1"/>
</dbReference>
<proteinExistence type="predicted"/>
<dbReference type="SUPFAM" id="SSF48452">
    <property type="entry name" value="TPR-like"/>
    <property type="match status" value="1"/>
</dbReference>
<name>A0ABR3IV93_9AGAR</name>
<feature type="compositionally biased region" description="Acidic residues" evidence="1">
    <location>
        <begin position="843"/>
        <end position="852"/>
    </location>
</feature>
<feature type="compositionally biased region" description="Pro residues" evidence="1">
    <location>
        <begin position="80"/>
        <end position="89"/>
    </location>
</feature>
<feature type="region of interest" description="Disordered" evidence="1">
    <location>
        <begin position="1"/>
        <end position="21"/>
    </location>
</feature>
<dbReference type="InterPro" id="IPR045153">
    <property type="entry name" value="Est1/Ebs1-like"/>
</dbReference>
<dbReference type="Proteomes" id="UP001556367">
    <property type="component" value="Unassembled WGS sequence"/>
</dbReference>
<evidence type="ECO:0000313" key="4">
    <source>
        <dbReference type="Proteomes" id="UP001556367"/>
    </source>
</evidence>
<dbReference type="InterPro" id="IPR002716">
    <property type="entry name" value="PIN_dom"/>
</dbReference>
<protein>
    <recommendedName>
        <fullName evidence="2">PIN domain-containing protein</fullName>
    </recommendedName>
</protein>
<evidence type="ECO:0000313" key="3">
    <source>
        <dbReference type="EMBL" id="KAL0947160.1"/>
    </source>
</evidence>
<evidence type="ECO:0000256" key="1">
    <source>
        <dbReference type="SAM" id="MobiDB-lite"/>
    </source>
</evidence>
<feature type="compositionally biased region" description="Low complexity" evidence="1">
    <location>
        <begin position="112"/>
        <end position="124"/>
    </location>
</feature>
<dbReference type="Gene3D" id="3.40.50.1010">
    <property type="entry name" value="5'-nuclease"/>
    <property type="match status" value="1"/>
</dbReference>
<dbReference type="CDD" id="cd09880">
    <property type="entry name" value="PIN_Smg5-6-like"/>
    <property type="match status" value="1"/>
</dbReference>
<feature type="compositionally biased region" description="Polar residues" evidence="1">
    <location>
        <begin position="54"/>
        <end position="64"/>
    </location>
</feature>
<dbReference type="InterPro" id="IPR011990">
    <property type="entry name" value="TPR-like_helical_dom_sf"/>
</dbReference>
<dbReference type="EMBL" id="JASNQZ010000015">
    <property type="protein sequence ID" value="KAL0947160.1"/>
    <property type="molecule type" value="Genomic_DNA"/>
</dbReference>
<organism evidence="3 4">
    <name type="scientific">Hohenbuehelia grisea</name>
    <dbReference type="NCBI Taxonomy" id="104357"/>
    <lineage>
        <taxon>Eukaryota</taxon>
        <taxon>Fungi</taxon>
        <taxon>Dikarya</taxon>
        <taxon>Basidiomycota</taxon>
        <taxon>Agaricomycotina</taxon>
        <taxon>Agaricomycetes</taxon>
        <taxon>Agaricomycetidae</taxon>
        <taxon>Agaricales</taxon>
        <taxon>Pleurotineae</taxon>
        <taxon>Pleurotaceae</taxon>
        <taxon>Hohenbuehelia</taxon>
    </lineage>
</organism>
<feature type="region of interest" description="Disordered" evidence="1">
    <location>
        <begin position="647"/>
        <end position="688"/>
    </location>
</feature>
<accession>A0ABR3IV93</accession>
<feature type="compositionally biased region" description="Basic and acidic residues" evidence="1">
    <location>
        <begin position="170"/>
        <end position="189"/>
    </location>
</feature>
<comment type="caution">
    <text evidence="3">The sequence shown here is derived from an EMBL/GenBank/DDBJ whole genome shotgun (WGS) entry which is preliminary data.</text>
</comment>
<reference evidence="4" key="1">
    <citation type="submission" date="2024-06" db="EMBL/GenBank/DDBJ databases">
        <title>Multi-omics analyses provide insights into the biosynthesis of the anticancer antibiotic pleurotin in Hohenbuehelia grisea.</title>
        <authorList>
            <person name="Weaver J.A."/>
            <person name="Alberti F."/>
        </authorList>
    </citation>
    <scope>NUCLEOTIDE SEQUENCE [LARGE SCALE GENOMIC DNA]</scope>
    <source>
        <strain evidence="4">T-177</strain>
    </source>
</reference>
<dbReference type="PANTHER" id="PTHR15696">
    <property type="entry name" value="SMG-7 SUPPRESSOR WITH MORPHOLOGICAL EFFECT ON GENITALIA PROTEIN 7"/>
    <property type="match status" value="1"/>
</dbReference>
<dbReference type="PANTHER" id="PTHR15696:SF0">
    <property type="entry name" value="TELOMERASE-BINDING PROTEIN EST1A"/>
    <property type="match status" value="1"/>
</dbReference>
<dbReference type="Pfam" id="PF13638">
    <property type="entry name" value="PIN_4"/>
    <property type="match status" value="1"/>
</dbReference>
<feature type="compositionally biased region" description="Low complexity" evidence="1">
    <location>
        <begin position="231"/>
        <end position="246"/>
    </location>
</feature>
<evidence type="ECO:0000259" key="2">
    <source>
        <dbReference type="SMART" id="SM00670"/>
    </source>
</evidence>
<feature type="region of interest" description="Disordered" evidence="1">
    <location>
        <begin position="843"/>
        <end position="862"/>
    </location>
</feature>
<sequence length="1183" mass="132103">MDSSRPSRKGKERDLSNEQFAESFQDRMIALQRKNAASSRPRERLERPDRSAAAPQQLTPQPTARTDRPPKSPSAAARVPPSPRKPPSPHLIVSRSALEADPEEFSRRLKISSSHSRPSPSSRHAGAAKLFNPDTDPIPMRRTAEPEAMSDAASSSHVSRGLPHAHSHGQQRDAHHSRQLFDHRKDDPVRFSVLARPQGRPAPTSKSSGDYISASSTSSYATSIISSSFTLSSDTTGGSSASSALFDNGRPNHETGTTVFAQQLKNLYRSITLLEKVVKGEEAEQGAEESSRTILQGKKVENEEVDKEMWRNKIAMHKQLAEYIHNLLQMSLAPGVPATLRDIPKKYGMMLRLWNAFYPLLEQLRCASDSPIALEHLQDFIYYAYTFYSSLLEEQALNVFKSFWLEALGDLARYRMIIATVSDNQTNGSTLTAAAVSSALVGNSSADAKSNKSGSNASVARIDQDDEPSVGVAAARLLEVEPESERWRTIAREWYCTQLVDTPGTGKLHHHLGLLSRDVEGEDLRAMYHFVKSLISLHTYLTSREAILPIWSIERQSRRGLPDARAPELFVYLHGMLFTNIQLDDFQPTLARFMERLSIEGAEEREWIMMATTNIGALLEYGKPTGTLKKTGGVGLRETNGAPVRVVAKRSAANDGDRMDVDDTEEPKEAPTQDSPPASEAEADQNEPSQTFKLAMQLTFTMLAYVLRNPTRRVSPFAKETPNPYLSIMLTFLATVLKNPLTQAALERCIPWEELSLFFARIPRKIMHDQGLGPNCVPAGGQDRWPMLTSGCAPPLPEDWCLRGMEWINRKVHERGFWKNSEDRRPELELLESRESAVVVEGQIEDDDEQENGVDGAKRRKGASGEAGRRWVRIVRCAVSISNAVDGFTWVEGTRNWLVEGALEEKVALWKEEDRVEREQEERRRMRMHPRWDDSMEVDDDLNAAVDDESDDDDDSDSDIVKGLKARRKYLQSLIQEDQHAPVPRSPPRRAMPRRADSRPLLKIVKGYSVLVVDTNILLSSLPMFASLIESLSWTVVVPLPVIMELDGLASNASKLGEAAREALSYITSHIRTNSKSLKVQTSRGNYLPTLAVRTEEIDFVHDGSNSDRNMDDLILKAAIWQDEHWTNRSAILGGDVAQSQDTRNAVKVVLLTLDRNLRLKARSRSLPAASERDLAAILESVT</sequence>
<feature type="compositionally biased region" description="Basic and acidic residues" evidence="1">
    <location>
        <begin position="655"/>
        <end position="671"/>
    </location>
</feature>
<dbReference type="InterPro" id="IPR029060">
    <property type="entry name" value="PIN-like_dom_sf"/>
</dbReference>